<dbReference type="EMBL" id="JBAMIC010000001">
    <property type="protein sequence ID" value="KAK7113876.1"/>
    <property type="molecule type" value="Genomic_DNA"/>
</dbReference>
<evidence type="ECO:0000256" key="1">
    <source>
        <dbReference type="SAM" id="MobiDB-lite"/>
    </source>
</evidence>
<evidence type="ECO:0000313" key="2">
    <source>
        <dbReference type="EMBL" id="KAK7113876.1"/>
    </source>
</evidence>
<keyword evidence="3" id="KW-1185">Reference proteome</keyword>
<comment type="caution">
    <text evidence="2">The sequence shown here is derived from an EMBL/GenBank/DDBJ whole genome shotgun (WGS) entry which is preliminary data.</text>
</comment>
<protein>
    <submittedName>
        <fullName evidence="2">Uncharacterized protein</fullName>
    </submittedName>
</protein>
<evidence type="ECO:0000313" key="3">
    <source>
        <dbReference type="Proteomes" id="UP001374579"/>
    </source>
</evidence>
<organism evidence="2 3">
    <name type="scientific">Littorina saxatilis</name>
    <dbReference type="NCBI Taxonomy" id="31220"/>
    <lineage>
        <taxon>Eukaryota</taxon>
        <taxon>Metazoa</taxon>
        <taxon>Spiralia</taxon>
        <taxon>Lophotrochozoa</taxon>
        <taxon>Mollusca</taxon>
        <taxon>Gastropoda</taxon>
        <taxon>Caenogastropoda</taxon>
        <taxon>Littorinimorpha</taxon>
        <taxon>Littorinoidea</taxon>
        <taxon>Littorinidae</taxon>
        <taxon>Littorina</taxon>
    </lineage>
</organism>
<sequence>MYLSPVHDCKWDWSRVLRTWFVRSGTKAHIPAKPHATPGRGTKHRERFSHL</sequence>
<feature type="region of interest" description="Disordered" evidence="1">
    <location>
        <begin position="28"/>
        <end position="51"/>
    </location>
</feature>
<dbReference type="Proteomes" id="UP001374579">
    <property type="component" value="Unassembled WGS sequence"/>
</dbReference>
<reference evidence="2 3" key="1">
    <citation type="submission" date="2024-02" db="EMBL/GenBank/DDBJ databases">
        <title>Chromosome-scale genome assembly of the rough periwinkle Littorina saxatilis.</title>
        <authorList>
            <person name="De Jode A."/>
            <person name="Faria R."/>
            <person name="Formenti G."/>
            <person name="Sims Y."/>
            <person name="Smith T.P."/>
            <person name="Tracey A."/>
            <person name="Wood J.M.D."/>
            <person name="Zagrodzka Z.B."/>
            <person name="Johannesson K."/>
            <person name="Butlin R.K."/>
            <person name="Leder E.H."/>
        </authorList>
    </citation>
    <scope>NUCLEOTIDE SEQUENCE [LARGE SCALE GENOMIC DNA]</scope>
    <source>
        <strain evidence="2">Snail1</strain>
        <tissue evidence="2">Muscle</tissue>
    </source>
</reference>
<dbReference type="AlphaFoldDB" id="A0AAN9BWB4"/>
<gene>
    <name evidence="2" type="ORF">V1264_000037</name>
</gene>
<name>A0AAN9BWB4_9CAEN</name>
<proteinExistence type="predicted"/>
<accession>A0AAN9BWB4</accession>
<feature type="compositionally biased region" description="Basic residues" evidence="1">
    <location>
        <begin position="41"/>
        <end position="51"/>
    </location>
</feature>